<dbReference type="GO" id="GO:0071972">
    <property type="term" value="F:peptidoglycan L,D-transpeptidase activity"/>
    <property type="evidence" value="ECO:0007669"/>
    <property type="project" value="TreeGrafter"/>
</dbReference>
<evidence type="ECO:0000313" key="11">
    <source>
        <dbReference type="EMBL" id="SEO09478.1"/>
    </source>
</evidence>
<dbReference type="STRING" id="42354.SAMN05216333_10483"/>
<keyword evidence="6 9" id="KW-0133">Cell shape</keyword>
<dbReference type="UniPathway" id="UPA00219"/>
<keyword evidence="8 9" id="KW-0961">Cell wall biogenesis/degradation</keyword>
<dbReference type="RefSeq" id="WP_090316403.1">
    <property type="nucleotide sequence ID" value="NZ_FNOE01000004.1"/>
</dbReference>
<keyword evidence="3" id="KW-0328">Glycosyltransferase</keyword>
<evidence type="ECO:0000256" key="4">
    <source>
        <dbReference type="ARBA" id="ARBA00022679"/>
    </source>
</evidence>
<dbReference type="SUPFAM" id="SSF141523">
    <property type="entry name" value="L,D-transpeptidase catalytic domain-like"/>
    <property type="match status" value="1"/>
</dbReference>
<dbReference type="Pfam" id="PF03734">
    <property type="entry name" value="YkuD"/>
    <property type="match status" value="1"/>
</dbReference>
<dbReference type="GO" id="GO:0008360">
    <property type="term" value="P:regulation of cell shape"/>
    <property type="evidence" value="ECO:0007669"/>
    <property type="project" value="UniProtKB-UniRule"/>
</dbReference>
<dbReference type="GO" id="GO:0018104">
    <property type="term" value="P:peptidoglycan-protein cross-linking"/>
    <property type="evidence" value="ECO:0007669"/>
    <property type="project" value="TreeGrafter"/>
</dbReference>
<feature type="domain" description="L,D-TPase catalytic" evidence="10">
    <location>
        <begin position="95"/>
        <end position="237"/>
    </location>
</feature>
<evidence type="ECO:0000256" key="1">
    <source>
        <dbReference type="ARBA" id="ARBA00004752"/>
    </source>
</evidence>
<evidence type="ECO:0000256" key="7">
    <source>
        <dbReference type="ARBA" id="ARBA00022984"/>
    </source>
</evidence>
<comment type="similarity">
    <text evidence="2">Belongs to the YkuD family.</text>
</comment>
<proteinExistence type="inferred from homology"/>
<evidence type="ECO:0000259" key="10">
    <source>
        <dbReference type="PROSITE" id="PS52029"/>
    </source>
</evidence>
<evidence type="ECO:0000256" key="9">
    <source>
        <dbReference type="PROSITE-ProRule" id="PRU01373"/>
    </source>
</evidence>
<evidence type="ECO:0000256" key="5">
    <source>
        <dbReference type="ARBA" id="ARBA00022801"/>
    </source>
</evidence>
<dbReference type="GO" id="GO:0016757">
    <property type="term" value="F:glycosyltransferase activity"/>
    <property type="evidence" value="ECO:0007669"/>
    <property type="project" value="UniProtKB-KW"/>
</dbReference>
<keyword evidence="5" id="KW-0378">Hydrolase</keyword>
<evidence type="ECO:0000313" key="12">
    <source>
        <dbReference type="Proteomes" id="UP000198814"/>
    </source>
</evidence>
<dbReference type="InterPro" id="IPR038063">
    <property type="entry name" value="Transpep_catalytic_dom"/>
</dbReference>
<keyword evidence="12" id="KW-1185">Reference proteome</keyword>
<dbReference type="PROSITE" id="PS52029">
    <property type="entry name" value="LD_TPASE"/>
    <property type="match status" value="1"/>
</dbReference>
<accession>A0A1H8LX57</accession>
<dbReference type="GO" id="GO:0005576">
    <property type="term" value="C:extracellular region"/>
    <property type="evidence" value="ECO:0007669"/>
    <property type="project" value="TreeGrafter"/>
</dbReference>
<comment type="pathway">
    <text evidence="1 9">Cell wall biogenesis; peptidoglycan biosynthesis.</text>
</comment>
<keyword evidence="7 9" id="KW-0573">Peptidoglycan synthesis</keyword>
<dbReference type="Gene3D" id="2.40.440.10">
    <property type="entry name" value="L,D-transpeptidase catalytic domain-like"/>
    <property type="match status" value="1"/>
</dbReference>
<feature type="active site" description="Proton donor/acceptor" evidence="9">
    <location>
        <position position="197"/>
    </location>
</feature>
<dbReference type="PANTHER" id="PTHR30582:SF24">
    <property type="entry name" value="L,D-TRANSPEPTIDASE ERFK_SRFK-RELATED"/>
    <property type="match status" value="1"/>
</dbReference>
<feature type="active site" description="Nucleophile" evidence="9">
    <location>
        <position position="213"/>
    </location>
</feature>
<gene>
    <name evidence="11" type="ORF">SAMN05216333_10483</name>
</gene>
<reference evidence="12" key="1">
    <citation type="submission" date="2016-10" db="EMBL/GenBank/DDBJ databases">
        <authorList>
            <person name="Varghese N."/>
            <person name="Submissions S."/>
        </authorList>
    </citation>
    <scope>NUCLEOTIDE SEQUENCE [LARGE SCALE GENOMIC DNA]</scope>
    <source>
        <strain evidence="12">Nm76</strain>
    </source>
</reference>
<organism evidence="11 12">
    <name type="scientific">Nitrosomonas oligotropha</name>
    <dbReference type="NCBI Taxonomy" id="42354"/>
    <lineage>
        <taxon>Bacteria</taxon>
        <taxon>Pseudomonadati</taxon>
        <taxon>Pseudomonadota</taxon>
        <taxon>Betaproteobacteria</taxon>
        <taxon>Nitrosomonadales</taxon>
        <taxon>Nitrosomonadaceae</taxon>
        <taxon>Nitrosomonas</taxon>
    </lineage>
</organism>
<dbReference type="PANTHER" id="PTHR30582">
    <property type="entry name" value="L,D-TRANSPEPTIDASE"/>
    <property type="match status" value="1"/>
</dbReference>
<dbReference type="AlphaFoldDB" id="A0A1H8LX57"/>
<dbReference type="Proteomes" id="UP000198814">
    <property type="component" value="Unassembled WGS sequence"/>
</dbReference>
<dbReference type="InterPro" id="IPR005490">
    <property type="entry name" value="LD_TPept_cat_dom"/>
</dbReference>
<evidence type="ECO:0000256" key="3">
    <source>
        <dbReference type="ARBA" id="ARBA00022676"/>
    </source>
</evidence>
<sequence length="329" mass="36876">MRKSYLLLFAILNLIAALPIKAETWVLPPSDIDVFGQIRTTHASSAETLLDIARQYDIGQIEILLANPNVDRWLPQDGAEVILPSRYIIPHGDRKGLLLNLPEMRIYYFPEPKKGEKPMIITHPVGIGRMDWITPLGTTKIVDKKKDPTWIPPKSLQMDRIANGEQPYPSIVPPGPTNPLGRHAMRLGISSGSYLIHGTIKPFGVGMRVSAGCVRMYPEDIEALFDKVPVGTTVQIVNQPIKLGWLLDSLFIELHPPLEEDEEKYTNYKHMVVTAINDFLALKSSKRTIPADFEIDQEALKQAIMEKSGMPVLISRTTAQAQLHTQNNH</sequence>
<protein>
    <submittedName>
        <fullName evidence="11">L,D-transpeptidase ErfK/SrfK</fullName>
    </submittedName>
</protein>
<dbReference type="EMBL" id="FODO01000004">
    <property type="protein sequence ID" value="SEO09478.1"/>
    <property type="molecule type" value="Genomic_DNA"/>
</dbReference>
<dbReference type="OrthoDB" id="9787225at2"/>
<evidence type="ECO:0000256" key="2">
    <source>
        <dbReference type="ARBA" id="ARBA00005992"/>
    </source>
</evidence>
<dbReference type="InterPro" id="IPR050979">
    <property type="entry name" value="LD-transpeptidase"/>
</dbReference>
<dbReference type="GO" id="GO:0071555">
    <property type="term" value="P:cell wall organization"/>
    <property type="evidence" value="ECO:0007669"/>
    <property type="project" value="UniProtKB-UniRule"/>
</dbReference>
<evidence type="ECO:0000256" key="6">
    <source>
        <dbReference type="ARBA" id="ARBA00022960"/>
    </source>
</evidence>
<evidence type="ECO:0000256" key="8">
    <source>
        <dbReference type="ARBA" id="ARBA00023316"/>
    </source>
</evidence>
<dbReference type="CDD" id="cd16913">
    <property type="entry name" value="YkuD_like"/>
    <property type="match status" value="1"/>
</dbReference>
<keyword evidence="4" id="KW-0808">Transferase</keyword>
<name>A0A1H8LX57_9PROT</name>